<dbReference type="Gene3D" id="2.160.10.10">
    <property type="entry name" value="Hexapeptide repeat proteins"/>
    <property type="match status" value="1"/>
</dbReference>
<evidence type="ECO:0000313" key="1">
    <source>
        <dbReference type="EMBL" id="PWE87246.1"/>
    </source>
</evidence>
<dbReference type="CDD" id="cd04645">
    <property type="entry name" value="LbH_gamma_CA_like"/>
    <property type="match status" value="1"/>
</dbReference>
<dbReference type="AlphaFoldDB" id="A0A2V1JSN4"/>
<reference evidence="1 2" key="1">
    <citation type="submission" date="2014-09" db="EMBL/GenBank/DDBJ databases">
        <title>Butyrate-producing bacteria isolated from human gut.</title>
        <authorList>
            <person name="Zhang Q."/>
            <person name="Zhao L."/>
        </authorList>
    </citation>
    <scope>NUCLEOTIDE SEQUENCE [LARGE SCALE GENOMIC DNA]</scope>
    <source>
        <strain evidence="1 2">21</strain>
    </source>
</reference>
<keyword evidence="2" id="KW-1185">Reference proteome</keyword>
<evidence type="ECO:0000313" key="2">
    <source>
        <dbReference type="Proteomes" id="UP000245288"/>
    </source>
</evidence>
<dbReference type="SUPFAM" id="SSF51161">
    <property type="entry name" value="Trimeric LpxA-like enzymes"/>
    <property type="match status" value="1"/>
</dbReference>
<dbReference type="InterPro" id="IPR011004">
    <property type="entry name" value="Trimer_LpxA-like_sf"/>
</dbReference>
<dbReference type="EMBL" id="JRFU01000053">
    <property type="protein sequence ID" value="PWE87246.1"/>
    <property type="molecule type" value="Genomic_DNA"/>
</dbReference>
<gene>
    <name evidence="1" type="ORF">LG34_05015</name>
</gene>
<evidence type="ECO:0008006" key="3">
    <source>
        <dbReference type="Google" id="ProtNLM"/>
    </source>
</evidence>
<dbReference type="InterPro" id="IPR047324">
    <property type="entry name" value="LbH_gamma_CA-like"/>
</dbReference>
<protein>
    <recommendedName>
        <fullName evidence="3">Gamma carbonic anhydrase family protein</fullName>
    </recommendedName>
</protein>
<dbReference type="InterPro" id="IPR050484">
    <property type="entry name" value="Transf_Hexapept/Carb_Anhydrase"/>
</dbReference>
<organism evidence="1 2">
    <name type="scientific">Eubacterium ramulus</name>
    <dbReference type="NCBI Taxonomy" id="39490"/>
    <lineage>
        <taxon>Bacteria</taxon>
        <taxon>Bacillati</taxon>
        <taxon>Bacillota</taxon>
        <taxon>Clostridia</taxon>
        <taxon>Eubacteriales</taxon>
        <taxon>Eubacteriaceae</taxon>
        <taxon>Eubacterium</taxon>
    </lineage>
</organism>
<dbReference type="Proteomes" id="UP000245288">
    <property type="component" value="Unassembled WGS sequence"/>
</dbReference>
<proteinExistence type="predicted"/>
<sequence>MAPNATVVGAVSMGKDSSLWYQAVARGDHDSITIGEGSNIQDGCILHADAGFPVVIGDHVTVGHAAIIHGCEIGDGALIGMGSIVLNGAKIGKNAIIGAGALVTQGTVIPDGMLAVGSPAKVRREVTAEEIKQNHEDALDYIETAREQFGD</sequence>
<dbReference type="PANTHER" id="PTHR13061:SF29">
    <property type="entry name" value="GAMMA CARBONIC ANHYDRASE-LIKE 1, MITOCHONDRIAL-RELATED"/>
    <property type="match status" value="1"/>
</dbReference>
<comment type="caution">
    <text evidence="1">The sequence shown here is derived from an EMBL/GenBank/DDBJ whole genome shotgun (WGS) entry which is preliminary data.</text>
</comment>
<dbReference type="PANTHER" id="PTHR13061">
    <property type="entry name" value="DYNACTIN SUBUNIT P25"/>
    <property type="match status" value="1"/>
</dbReference>
<name>A0A2V1JSN4_EUBRA</name>
<dbReference type="InterPro" id="IPR001451">
    <property type="entry name" value="Hexapep"/>
</dbReference>
<accession>A0A2V1JSN4</accession>
<dbReference type="Pfam" id="PF00132">
    <property type="entry name" value="Hexapep"/>
    <property type="match status" value="1"/>
</dbReference>